<keyword evidence="2" id="KW-0808">Transferase</keyword>
<dbReference type="InterPro" id="IPR008271">
    <property type="entry name" value="Ser/Thr_kinase_AS"/>
</dbReference>
<dbReference type="PROSITE" id="PS00107">
    <property type="entry name" value="PROTEIN_KINASE_ATP"/>
    <property type="match status" value="1"/>
</dbReference>
<evidence type="ECO:0000256" key="4">
    <source>
        <dbReference type="ARBA" id="ARBA00022777"/>
    </source>
</evidence>
<keyword evidence="6" id="KW-0175">Coiled coil</keyword>
<evidence type="ECO:0000256" key="6">
    <source>
        <dbReference type="SAM" id="Coils"/>
    </source>
</evidence>
<dbReference type="FunFam" id="1.10.510.10:FF:000021">
    <property type="entry name" value="Serine/threonine protein kinase"/>
    <property type="match status" value="1"/>
</dbReference>
<keyword evidence="4 9" id="KW-0418">Kinase</keyword>
<reference evidence="9" key="1">
    <citation type="submission" date="2018-06" db="EMBL/GenBank/DDBJ databases">
        <authorList>
            <person name="Zhirakovskaya E."/>
        </authorList>
    </citation>
    <scope>NUCLEOTIDE SEQUENCE</scope>
</reference>
<evidence type="ECO:0000256" key="2">
    <source>
        <dbReference type="ARBA" id="ARBA00022679"/>
    </source>
</evidence>
<protein>
    <submittedName>
        <fullName evidence="9">Serine/threonine protein kinase PrkC, regulator of stationary phase</fullName>
    </submittedName>
</protein>
<accession>A0A3B1E3I7</accession>
<dbReference type="InterPro" id="IPR017441">
    <property type="entry name" value="Protein_kinase_ATP_BS"/>
</dbReference>
<dbReference type="CDD" id="cd14014">
    <property type="entry name" value="STKc_PknB_like"/>
    <property type="match status" value="1"/>
</dbReference>
<keyword evidence="5" id="KW-0067">ATP-binding</keyword>
<keyword evidence="7" id="KW-0472">Membrane</keyword>
<organism evidence="9">
    <name type="scientific">hydrothermal vent metagenome</name>
    <dbReference type="NCBI Taxonomy" id="652676"/>
    <lineage>
        <taxon>unclassified sequences</taxon>
        <taxon>metagenomes</taxon>
        <taxon>ecological metagenomes</taxon>
    </lineage>
</organism>
<dbReference type="PANTHER" id="PTHR43289">
    <property type="entry name" value="MITOGEN-ACTIVATED PROTEIN KINASE KINASE KINASE 20-RELATED"/>
    <property type="match status" value="1"/>
</dbReference>
<dbReference type="SMART" id="SM00220">
    <property type="entry name" value="S_TKc"/>
    <property type="match status" value="1"/>
</dbReference>
<dbReference type="PANTHER" id="PTHR43289:SF6">
    <property type="entry name" value="SERINE_THREONINE-PROTEIN KINASE NEKL-3"/>
    <property type="match status" value="1"/>
</dbReference>
<feature type="coiled-coil region" evidence="6">
    <location>
        <begin position="477"/>
        <end position="504"/>
    </location>
</feature>
<gene>
    <name evidence="9" type="ORF">MNBD_PLANCTO02-1346</name>
</gene>
<keyword evidence="3" id="KW-0547">Nucleotide-binding</keyword>
<name>A0A3B1E3I7_9ZZZZ</name>
<evidence type="ECO:0000259" key="8">
    <source>
        <dbReference type="PROSITE" id="PS50011"/>
    </source>
</evidence>
<feature type="domain" description="Protein kinase" evidence="8">
    <location>
        <begin position="9"/>
        <end position="269"/>
    </location>
</feature>
<dbReference type="GO" id="GO:0005524">
    <property type="term" value="F:ATP binding"/>
    <property type="evidence" value="ECO:0007669"/>
    <property type="project" value="UniProtKB-KW"/>
</dbReference>
<sequence>MHPEKIGEYLIDKKIGSGGMGTVYLAHHKLSGNKAAVKVLLATLAQEEGYVARFTREIQALQKLSNPHIVEVFESGMEEGIYFFAMEYVEGETLTMRLRRERKIPWRETIEIALQICSALKAAHDAGIIHRDLKPSNLLIAKDGTVKLTDFGVAQVFASTKLTITGGVLGTAEYMSPEQAQGQRTTKKSDLYSLGAVMYTMLTGRPPFTGKTSVEIMQKHRYGVFDSPKMYAEDIPYWLDELVCQLLEKDPEDRLPDAFVLSKKLQEILKKVELSNEGKTQKLDVYDADAPTIDAVASGEGNGFRLAENRGPGAATFMRDLVRTEVSRQNNPGPFLNFFNNTWVLLLLLAMVIGGGFLFFRNPEKTPRQKFNAGVILMKQPANKEWLRAREEFFLPLSQKEDWHEKVAPYLKKIELYELKKGSQPFFNSGKKTFNEPKRLLSLAMGYEQRGETKQAIKMLESIIVLTKDQSEHQTIFQLATEQLAALKEENNLTQEQKKFLQSVCHRATQLEKEGKTKEAKAIWKTLNDLYKEKPAAKKFILQAKEGLGD</sequence>
<evidence type="ECO:0000256" key="7">
    <source>
        <dbReference type="SAM" id="Phobius"/>
    </source>
</evidence>
<dbReference type="Gene3D" id="3.30.200.20">
    <property type="entry name" value="Phosphorylase Kinase, domain 1"/>
    <property type="match status" value="1"/>
</dbReference>
<evidence type="ECO:0000256" key="5">
    <source>
        <dbReference type="ARBA" id="ARBA00022840"/>
    </source>
</evidence>
<keyword evidence="7" id="KW-1133">Transmembrane helix</keyword>
<evidence type="ECO:0000256" key="3">
    <source>
        <dbReference type="ARBA" id="ARBA00022741"/>
    </source>
</evidence>
<evidence type="ECO:0000313" key="9">
    <source>
        <dbReference type="EMBL" id="VAX40235.1"/>
    </source>
</evidence>
<dbReference type="Pfam" id="PF00069">
    <property type="entry name" value="Pkinase"/>
    <property type="match status" value="1"/>
</dbReference>
<dbReference type="SUPFAM" id="SSF56112">
    <property type="entry name" value="Protein kinase-like (PK-like)"/>
    <property type="match status" value="1"/>
</dbReference>
<dbReference type="AlphaFoldDB" id="A0A3B1E3I7"/>
<dbReference type="EMBL" id="UOGL01000415">
    <property type="protein sequence ID" value="VAX40235.1"/>
    <property type="molecule type" value="Genomic_DNA"/>
</dbReference>
<dbReference type="GO" id="GO:0004674">
    <property type="term" value="F:protein serine/threonine kinase activity"/>
    <property type="evidence" value="ECO:0007669"/>
    <property type="project" value="UniProtKB-KW"/>
</dbReference>
<proteinExistence type="predicted"/>
<feature type="transmembrane region" description="Helical" evidence="7">
    <location>
        <begin position="338"/>
        <end position="360"/>
    </location>
</feature>
<keyword evidence="1 9" id="KW-0723">Serine/threonine-protein kinase</keyword>
<dbReference type="Gene3D" id="1.10.510.10">
    <property type="entry name" value="Transferase(Phosphotransferase) domain 1"/>
    <property type="match status" value="1"/>
</dbReference>
<keyword evidence="7" id="KW-0812">Transmembrane</keyword>
<dbReference type="InterPro" id="IPR000719">
    <property type="entry name" value="Prot_kinase_dom"/>
</dbReference>
<dbReference type="PROSITE" id="PS50011">
    <property type="entry name" value="PROTEIN_KINASE_DOM"/>
    <property type="match status" value="1"/>
</dbReference>
<dbReference type="InterPro" id="IPR011009">
    <property type="entry name" value="Kinase-like_dom_sf"/>
</dbReference>
<evidence type="ECO:0000256" key="1">
    <source>
        <dbReference type="ARBA" id="ARBA00022527"/>
    </source>
</evidence>
<dbReference type="PROSITE" id="PS00108">
    <property type="entry name" value="PROTEIN_KINASE_ST"/>
    <property type="match status" value="1"/>
</dbReference>